<evidence type="ECO:0000313" key="2">
    <source>
        <dbReference type="Proteomes" id="UP000017981"/>
    </source>
</evidence>
<evidence type="ECO:0000313" key="1">
    <source>
        <dbReference type="EMBL" id="CCQ58922.1"/>
    </source>
</evidence>
<name>T2J1M4_CROWT</name>
<protein>
    <submittedName>
        <fullName evidence="1">Uncharacterized protein</fullName>
    </submittedName>
</protein>
<dbReference type="AlphaFoldDB" id="T2J1M4"/>
<dbReference type="Proteomes" id="UP000017981">
    <property type="component" value="Unassembled WGS sequence"/>
</dbReference>
<dbReference type="EMBL" id="CAQL01001124">
    <property type="protein sequence ID" value="CCQ58922.1"/>
    <property type="molecule type" value="Genomic_DNA"/>
</dbReference>
<sequence length="44" mass="5149">MNICSVILGQLCQGHILTFLISNPYLNLQEKKHPQIQWFVLFGY</sequence>
<organism evidence="1 2">
    <name type="scientific">Crocosphaera watsonii WH 0005</name>
    <dbReference type="NCBI Taxonomy" id="423472"/>
    <lineage>
        <taxon>Bacteria</taxon>
        <taxon>Bacillati</taxon>
        <taxon>Cyanobacteriota</taxon>
        <taxon>Cyanophyceae</taxon>
        <taxon>Oscillatoriophycideae</taxon>
        <taxon>Chroococcales</taxon>
        <taxon>Aphanothecaceae</taxon>
        <taxon>Crocosphaera</taxon>
    </lineage>
</organism>
<accession>T2J1M4</accession>
<gene>
    <name evidence="1" type="ORF">CWATWH0005_2488</name>
</gene>
<comment type="caution">
    <text evidence="1">The sequence shown here is derived from an EMBL/GenBank/DDBJ whole genome shotgun (WGS) entry which is preliminary data.</text>
</comment>
<reference evidence="1 2" key="1">
    <citation type="submission" date="2013-01" db="EMBL/GenBank/DDBJ databases">
        <authorList>
            <person name="Bench S."/>
        </authorList>
    </citation>
    <scope>NUCLEOTIDE SEQUENCE [LARGE SCALE GENOMIC DNA]</scope>
    <source>
        <strain evidence="1 2">WH 0005</strain>
    </source>
</reference>
<reference evidence="1 2" key="2">
    <citation type="submission" date="2013-09" db="EMBL/GenBank/DDBJ databases">
        <title>Whole genome comparison of six Crocosphaera watsonii strains with differing phenotypes.</title>
        <authorList>
            <person name="Bench S.R."/>
            <person name="Heller P."/>
            <person name="Frank I."/>
            <person name="Arciniega M."/>
            <person name="Shilova I.N."/>
            <person name="Zehr J.P."/>
        </authorList>
    </citation>
    <scope>NUCLEOTIDE SEQUENCE [LARGE SCALE GENOMIC DNA]</scope>
    <source>
        <strain evidence="1 2">WH 0005</strain>
    </source>
</reference>
<proteinExistence type="predicted"/>